<evidence type="ECO:0000259" key="8">
    <source>
        <dbReference type="Pfam" id="PF03460"/>
    </source>
</evidence>
<dbReference type="Gene3D" id="3.30.413.10">
    <property type="entry name" value="Sulfite Reductase Hemoprotein, domain 1"/>
    <property type="match status" value="1"/>
</dbReference>
<evidence type="ECO:0000313" key="9">
    <source>
        <dbReference type="EMBL" id="QEL09864.1"/>
    </source>
</evidence>
<dbReference type="InterPro" id="IPR005117">
    <property type="entry name" value="NiRdtase/SiRdtase_haem-b_fer"/>
</dbReference>
<dbReference type="KEGG" id="kuy:FY550_01095"/>
<dbReference type="AlphaFoldDB" id="A0A5C0ZVJ1"/>
<dbReference type="Pfam" id="PF03460">
    <property type="entry name" value="NIR_SIR_ferr"/>
    <property type="match status" value="1"/>
</dbReference>
<dbReference type="InterPro" id="IPR036136">
    <property type="entry name" value="Nit/Sulf_reduc_fer-like_dom_sf"/>
</dbReference>
<organism evidence="9 10">
    <name type="scientific">Kushneria phosphatilytica</name>
    <dbReference type="NCBI Taxonomy" id="657387"/>
    <lineage>
        <taxon>Bacteria</taxon>
        <taxon>Pseudomonadati</taxon>
        <taxon>Pseudomonadota</taxon>
        <taxon>Gammaproteobacteria</taxon>
        <taxon>Oceanospirillales</taxon>
        <taxon>Halomonadaceae</taxon>
        <taxon>Kushneria</taxon>
    </lineage>
</organism>
<gene>
    <name evidence="9" type="ORF">FY550_01095</name>
</gene>
<dbReference type="GO" id="GO:0016491">
    <property type="term" value="F:oxidoreductase activity"/>
    <property type="evidence" value="ECO:0007669"/>
    <property type="project" value="UniProtKB-KW"/>
</dbReference>
<keyword evidence="10" id="KW-1185">Reference proteome</keyword>
<feature type="region of interest" description="Disordered" evidence="7">
    <location>
        <begin position="1"/>
        <end position="31"/>
    </location>
</feature>
<evidence type="ECO:0000313" key="10">
    <source>
        <dbReference type="Proteomes" id="UP000322553"/>
    </source>
</evidence>
<dbReference type="InterPro" id="IPR045854">
    <property type="entry name" value="NO2/SO3_Rdtase_4Fe4S_sf"/>
</dbReference>
<keyword evidence="2" id="KW-0349">Heme</keyword>
<keyword evidence="3" id="KW-0479">Metal-binding</keyword>
<evidence type="ECO:0000256" key="2">
    <source>
        <dbReference type="ARBA" id="ARBA00022617"/>
    </source>
</evidence>
<sequence length="482" mass="51070">MSDQKRRTPGGASMIPFFTDTSDDDSARGYGRRGACPTLSAPMATGDGYLARLPPLPRGLDVEETLVLCEAAERLGNGIIELTRRGNLQLRGLTALTVGRLPRELMGPSGHASASRLGPELLDQRVPAITLDPLMNRDGALDDTDRAVVVRLRERLLAAGVEGLAPKLAVVIDAGGEWAGLDQLSADLRIRLARDSDGERRGWLGLAGEASSVTWLGDIGLARLAESAEALLEAVAACGTQARGRDLLDRCAPLQLCDVLGLRPAIAWVRAQPSARPVAMADHHQLEIHWPFGQIEATTLLQLTRAARQCGADTFAPAPGRRWRVAGNGSLDVATLARRARALGLIVDPDDPRLVLETCVGAAGCASGHLMTRSLAADIATAAAPLCDGSVSLHLSGCAKGCARPTPATLTLTGTPDGVTLGLEARADDSGRLVVLASERLPQAMAQLAERVQRRHLHGETMRETLVRLGEARLARWLSQAD</sequence>
<dbReference type="GO" id="GO:0046872">
    <property type="term" value="F:metal ion binding"/>
    <property type="evidence" value="ECO:0007669"/>
    <property type="project" value="UniProtKB-KW"/>
</dbReference>
<evidence type="ECO:0000256" key="4">
    <source>
        <dbReference type="ARBA" id="ARBA00023002"/>
    </source>
</evidence>
<keyword evidence="6" id="KW-0411">Iron-sulfur</keyword>
<dbReference type="OrthoDB" id="7459360at2"/>
<proteinExistence type="predicted"/>
<evidence type="ECO:0000256" key="1">
    <source>
        <dbReference type="ARBA" id="ARBA00022485"/>
    </source>
</evidence>
<evidence type="ECO:0000256" key="5">
    <source>
        <dbReference type="ARBA" id="ARBA00023004"/>
    </source>
</evidence>
<dbReference type="SUPFAM" id="SSF56014">
    <property type="entry name" value="Nitrite and sulphite reductase 4Fe-4S domain-like"/>
    <property type="match status" value="1"/>
</dbReference>
<dbReference type="PANTHER" id="PTHR32439:SF9">
    <property type="entry name" value="BLR3264 PROTEIN"/>
    <property type="match status" value="1"/>
</dbReference>
<dbReference type="PANTHER" id="PTHR32439">
    <property type="entry name" value="FERREDOXIN--NITRITE REDUCTASE, CHLOROPLASTIC"/>
    <property type="match status" value="1"/>
</dbReference>
<keyword evidence="4" id="KW-0560">Oxidoreductase</keyword>
<name>A0A5C0ZVJ1_9GAMM</name>
<reference evidence="9 10" key="1">
    <citation type="submission" date="2019-08" db="EMBL/GenBank/DDBJ databases">
        <title>Complete genome sequence of Kushneria sp. YCWA18, a halophilic phosphate-solubilizing bacterium isolated from Daqiao saltern in China.</title>
        <authorList>
            <person name="Du G.-X."/>
            <person name="Qu L.-Y."/>
        </authorList>
    </citation>
    <scope>NUCLEOTIDE SEQUENCE [LARGE SCALE GENOMIC DNA]</scope>
    <source>
        <strain evidence="9 10">YCWA18</strain>
    </source>
</reference>
<dbReference type="GO" id="GO:0051539">
    <property type="term" value="F:4 iron, 4 sulfur cluster binding"/>
    <property type="evidence" value="ECO:0007669"/>
    <property type="project" value="UniProtKB-KW"/>
</dbReference>
<dbReference type="SUPFAM" id="SSF55124">
    <property type="entry name" value="Nitrite/Sulfite reductase N-terminal domain-like"/>
    <property type="match status" value="1"/>
</dbReference>
<evidence type="ECO:0000256" key="7">
    <source>
        <dbReference type="SAM" id="MobiDB-lite"/>
    </source>
</evidence>
<dbReference type="EMBL" id="CP043420">
    <property type="protein sequence ID" value="QEL09864.1"/>
    <property type="molecule type" value="Genomic_DNA"/>
</dbReference>
<dbReference type="Proteomes" id="UP000322553">
    <property type="component" value="Chromosome"/>
</dbReference>
<dbReference type="InterPro" id="IPR051329">
    <property type="entry name" value="NIR_SIR_4Fe-4S"/>
</dbReference>
<evidence type="ECO:0000256" key="6">
    <source>
        <dbReference type="ARBA" id="ARBA00023014"/>
    </source>
</evidence>
<keyword evidence="1" id="KW-0004">4Fe-4S</keyword>
<evidence type="ECO:0000256" key="3">
    <source>
        <dbReference type="ARBA" id="ARBA00022723"/>
    </source>
</evidence>
<protein>
    <recommendedName>
        <fullName evidence="8">Nitrite/Sulfite reductase ferredoxin-like domain-containing protein</fullName>
    </recommendedName>
</protein>
<feature type="domain" description="Nitrite/Sulfite reductase ferredoxin-like" evidence="8">
    <location>
        <begin position="42"/>
        <end position="95"/>
    </location>
</feature>
<keyword evidence="5" id="KW-0408">Iron</keyword>
<accession>A0A5C0ZVJ1</accession>